<comment type="caution">
    <text evidence="14">The sequence shown here is derived from an EMBL/GenBank/DDBJ whole genome shotgun (WGS) entry which is preliminary data.</text>
</comment>
<evidence type="ECO:0000256" key="7">
    <source>
        <dbReference type="ARBA" id="ARBA00022705"/>
    </source>
</evidence>
<keyword evidence="15" id="KW-1185">Reference proteome</keyword>
<protein>
    <recommendedName>
        <fullName evidence="3 10">Beta sliding clamp</fullName>
    </recommendedName>
</protein>
<reference evidence="14 15" key="1">
    <citation type="journal article" date="2020" name="Nature">
        <title>Bacterial chemolithoautotrophy via manganese oxidation.</title>
        <authorList>
            <person name="Yu H."/>
            <person name="Leadbetter J.R."/>
        </authorList>
    </citation>
    <scope>NUCLEOTIDE SEQUENCE [LARGE SCALE GENOMIC DNA]</scope>
    <source>
        <strain evidence="14 15">Mn-1</strain>
    </source>
</reference>
<dbReference type="GO" id="GO:0008408">
    <property type="term" value="F:3'-5' exonuclease activity"/>
    <property type="evidence" value="ECO:0007669"/>
    <property type="project" value="InterPro"/>
</dbReference>
<organism evidence="14 15">
    <name type="scientific">Candidatus Manganitrophus noduliformans</name>
    <dbReference type="NCBI Taxonomy" id="2606439"/>
    <lineage>
        <taxon>Bacteria</taxon>
        <taxon>Pseudomonadati</taxon>
        <taxon>Nitrospirota</taxon>
        <taxon>Nitrospiria</taxon>
        <taxon>Candidatus Troglogloeales</taxon>
        <taxon>Candidatus Manganitrophaceae</taxon>
        <taxon>Candidatus Manganitrophus</taxon>
    </lineage>
</organism>
<dbReference type="PIRSF" id="PIRSF000804">
    <property type="entry name" value="DNA_pol_III_b"/>
    <property type="match status" value="1"/>
</dbReference>
<dbReference type="EMBL" id="VTOW01000001">
    <property type="protein sequence ID" value="NKE69515.1"/>
    <property type="molecule type" value="Genomic_DNA"/>
</dbReference>
<dbReference type="GO" id="GO:0003887">
    <property type="term" value="F:DNA-directed DNA polymerase activity"/>
    <property type="evidence" value="ECO:0007669"/>
    <property type="project" value="UniProtKB-UniRule"/>
</dbReference>
<dbReference type="Pfam" id="PF02768">
    <property type="entry name" value="DNA_pol3_beta_3"/>
    <property type="match status" value="1"/>
</dbReference>
<evidence type="ECO:0000259" key="11">
    <source>
        <dbReference type="Pfam" id="PF00712"/>
    </source>
</evidence>
<evidence type="ECO:0000256" key="1">
    <source>
        <dbReference type="ARBA" id="ARBA00004496"/>
    </source>
</evidence>
<evidence type="ECO:0000259" key="13">
    <source>
        <dbReference type="Pfam" id="PF02768"/>
    </source>
</evidence>
<feature type="domain" description="DNA polymerase III beta sliding clamp central" evidence="12">
    <location>
        <begin position="130"/>
        <end position="252"/>
    </location>
</feature>
<comment type="similarity">
    <text evidence="2 10">Belongs to the beta sliding clamp family.</text>
</comment>
<evidence type="ECO:0000256" key="2">
    <source>
        <dbReference type="ARBA" id="ARBA00010752"/>
    </source>
</evidence>
<evidence type="ECO:0000256" key="8">
    <source>
        <dbReference type="ARBA" id="ARBA00022932"/>
    </source>
</evidence>
<evidence type="ECO:0000256" key="5">
    <source>
        <dbReference type="ARBA" id="ARBA00022679"/>
    </source>
</evidence>
<keyword evidence="9" id="KW-0238">DNA-binding</keyword>
<keyword evidence="4 10" id="KW-0963">Cytoplasm</keyword>
<dbReference type="Gene3D" id="3.10.150.10">
    <property type="entry name" value="DNA Polymerase III, subunit A, domain 2"/>
    <property type="match status" value="1"/>
</dbReference>
<dbReference type="CDD" id="cd00140">
    <property type="entry name" value="beta_clamp"/>
    <property type="match status" value="1"/>
</dbReference>
<dbReference type="GO" id="GO:0009360">
    <property type="term" value="C:DNA polymerase III complex"/>
    <property type="evidence" value="ECO:0007669"/>
    <property type="project" value="InterPro"/>
</dbReference>
<evidence type="ECO:0000256" key="4">
    <source>
        <dbReference type="ARBA" id="ARBA00022490"/>
    </source>
</evidence>
<dbReference type="InterPro" id="IPR046938">
    <property type="entry name" value="DNA_clamp_sf"/>
</dbReference>
<evidence type="ECO:0000256" key="6">
    <source>
        <dbReference type="ARBA" id="ARBA00022695"/>
    </source>
</evidence>
<evidence type="ECO:0000256" key="10">
    <source>
        <dbReference type="PIRNR" id="PIRNR000804"/>
    </source>
</evidence>
<dbReference type="GO" id="GO:0003677">
    <property type="term" value="F:DNA binding"/>
    <property type="evidence" value="ECO:0007669"/>
    <property type="project" value="UniProtKB-UniRule"/>
</dbReference>
<dbReference type="AlphaFoldDB" id="A0A7X6DLQ9"/>
<dbReference type="PANTHER" id="PTHR30478:SF0">
    <property type="entry name" value="BETA SLIDING CLAMP"/>
    <property type="match status" value="1"/>
</dbReference>
<proteinExistence type="inferred from homology"/>
<feature type="domain" description="DNA polymerase III beta sliding clamp C-terminal" evidence="13">
    <location>
        <begin position="254"/>
        <end position="373"/>
    </location>
</feature>
<keyword evidence="7 10" id="KW-0235">DNA replication</keyword>
<dbReference type="InterPro" id="IPR022637">
    <property type="entry name" value="DNA_polIII_beta_cen"/>
</dbReference>
<comment type="subunit">
    <text evidence="10">Forms a ring-shaped head-to-tail homodimer around DNA.</text>
</comment>
<gene>
    <name evidence="14" type="primary">dnaN</name>
    <name evidence="14" type="ORF">MNODULE_01960</name>
</gene>
<dbReference type="SUPFAM" id="SSF55979">
    <property type="entry name" value="DNA clamp"/>
    <property type="match status" value="3"/>
</dbReference>
<dbReference type="InterPro" id="IPR022634">
    <property type="entry name" value="DNA_polIII_beta_N"/>
</dbReference>
<keyword evidence="8 10" id="KW-0239">DNA-directed DNA polymerase</keyword>
<accession>A0A7X6DLQ9</accession>
<dbReference type="Gene3D" id="3.70.10.10">
    <property type="match status" value="1"/>
</dbReference>
<dbReference type="GO" id="GO:0006271">
    <property type="term" value="P:DNA strand elongation involved in DNA replication"/>
    <property type="evidence" value="ECO:0007669"/>
    <property type="project" value="TreeGrafter"/>
</dbReference>
<keyword evidence="5 10" id="KW-0808">Transferase</keyword>
<feature type="domain" description="DNA polymerase III beta sliding clamp N-terminal" evidence="11">
    <location>
        <begin position="1"/>
        <end position="117"/>
    </location>
</feature>
<dbReference type="Pfam" id="PF02767">
    <property type="entry name" value="DNA_pol3_beta_2"/>
    <property type="match status" value="1"/>
</dbReference>
<evidence type="ECO:0000256" key="3">
    <source>
        <dbReference type="ARBA" id="ARBA00021035"/>
    </source>
</evidence>
<dbReference type="InterPro" id="IPR001001">
    <property type="entry name" value="DNA_polIII_beta"/>
</dbReference>
<evidence type="ECO:0000313" key="15">
    <source>
        <dbReference type="Proteomes" id="UP000534783"/>
    </source>
</evidence>
<dbReference type="GO" id="GO:0005737">
    <property type="term" value="C:cytoplasm"/>
    <property type="evidence" value="ECO:0007669"/>
    <property type="project" value="UniProtKB-SubCell"/>
</dbReference>
<dbReference type="PANTHER" id="PTHR30478">
    <property type="entry name" value="DNA POLYMERASE III SUBUNIT BETA"/>
    <property type="match status" value="1"/>
</dbReference>
<name>A0A7X6DLQ9_9BACT</name>
<comment type="function">
    <text evidence="10">Confers DNA tethering and processivity to DNA polymerases and other proteins. Acts as a clamp, forming a ring around DNA (a reaction catalyzed by the clamp-loading complex) which diffuses in an ATP-independent manner freely and bidirectionally along dsDNA. Initially characterized for its ability to contact the catalytic subunit of DNA polymerase III (Pol III), a complex, multichain enzyme responsible for most of the replicative synthesis in bacteria; Pol III exhibits 3'-5' exonuclease proofreading activity. The beta chain is required for initiation of replication as well as for processivity of DNA replication.</text>
</comment>
<dbReference type="Pfam" id="PF00712">
    <property type="entry name" value="DNA_pol3_beta"/>
    <property type="match status" value="1"/>
</dbReference>
<dbReference type="NCBIfam" id="TIGR00663">
    <property type="entry name" value="dnan"/>
    <property type="match status" value="1"/>
</dbReference>
<dbReference type="SMART" id="SM00480">
    <property type="entry name" value="POL3Bc"/>
    <property type="match status" value="1"/>
</dbReference>
<sequence>MKIKIERKELLTGIQRVQGVVEKRNTMPILSHILMEAQREKIALFATDLEIGIQGAYPAEILEPGRLTFSARKLYEIIREFPEGKVEITGEANNWVVIQSGKSHFRIVGLPPEEFPTPPSSDAESKLPIDAAALSDLIRRTLYASGENDARYILNGVLVQLQEADGKKKLIRFVATDGHRLSLAEVPITADAGSLSEQNIIVPKKAILEIKKALDEGGDEGAPELAIGKNQLVFRRGSFILTSRLMEGNYPNYRQVIPNGNDKRVSVNREELEGGLRRVSLLAREKTNAVKFTLESGRILLNSNNPEMGEANEEVSASFAGEGFSTGFNARYLLDALSVLEGEEATLEFKDALSPCLIKEEGKGFLAVVMPMRV</sequence>
<evidence type="ECO:0000313" key="14">
    <source>
        <dbReference type="EMBL" id="NKE69515.1"/>
    </source>
</evidence>
<keyword evidence="6 10" id="KW-0548">Nucleotidyltransferase</keyword>
<evidence type="ECO:0000256" key="9">
    <source>
        <dbReference type="ARBA" id="ARBA00023125"/>
    </source>
</evidence>
<evidence type="ECO:0000259" key="12">
    <source>
        <dbReference type="Pfam" id="PF02767"/>
    </source>
</evidence>
<dbReference type="InterPro" id="IPR022635">
    <property type="entry name" value="DNA_polIII_beta_C"/>
</dbReference>
<dbReference type="RefSeq" id="WP_168057813.1">
    <property type="nucleotide sequence ID" value="NZ_VTOW01000001.1"/>
</dbReference>
<dbReference type="Proteomes" id="UP000534783">
    <property type="component" value="Unassembled WGS sequence"/>
</dbReference>
<comment type="subcellular location">
    <subcellularLocation>
        <location evidence="1 10">Cytoplasm</location>
    </subcellularLocation>
</comment>